<dbReference type="EMBL" id="KB446538">
    <property type="protein sequence ID" value="EME45419.1"/>
    <property type="molecule type" value="Genomic_DNA"/>
</dbReference>
<keyword evidence="2" id="KW-1185">Reference proteome</keyword>
<accession>N1PSM1</accession>
<reference evidence="1 2" key="2">
    <citation type="journal article" date="2012" name="PLoS Pathog.">
        <title>Diverse lifestyles and strategies of plant pathogenesis encoded in the genomes of eighteen Dothideomycetes fungi.</title>
        <authorList>
            <person name="Ohm R.A."/>
            <person name="Feau N."/>
            <person name="Henrissat B."/>
            <person name="Schoch C.L."/>
            <person name="Horwitz B.A."/>
            <person name="Barry K.W."/>
            <person name="Condon B.J."/>
            <person name="Copeland A.C."/>
            <person name="Dhillon B."/>
            <person name="Glaser F."/>
            <person name="Hesse C.N."/>
            <person name="Kosti I."/>
            <person name="LaButti K."/>
            <person name="Lindquist E.A."/>
            <person name="Lucas S."/>
            <person name="Salamov A.A."/>
            <person name="Bradshaw R.E."/>
            <person name="Ciuffetti L."/>
            <person name="Hamelin R.C."/>
            <person name="Kema G.H.J."/>
            <person name="Lawrence C."/>
            <person name="Scott J.A."/>
            <person name="Spatafora J.W."/>
            <person name="Turgeon B.G."/>
            <person name="de Wit P.J.G.M."/>
            <person name="Zhong S."/>
            <person name="Goodwin S.B."/>
            <person name="Grigoriev I.V."/>
        </authorList>
    </citation>
    <scope>NUCLEOTIDE SEQUENCE [LARGE SCALE GENOMIC DNA]</scope>
    <source>
        <strain evidence="2">NZE10 / CBS 128990</strain>
    </source>
</reference>
<reference evidence="2" key="1">
    <citation type="journal article" date="2012" name="PLoS Genet.">
        <title>The genomes of the fungal plant pathogens Cladosporium fulvum and Dothistroma septosporum reveal adaptation to different hosts and lifestyles but also signatures of common ancestry.</title>
        <authorList>
            <person name="de Wit P.J.G.M."/>
            <person name="van der Burgt A."/>
            <person name="Oekmen B."/>
            <person name="Stergiopoulos I."/>
            <person name="Abd-Elsalam K.A."/>
            <person name="Aerts A.L."/>
            <person name="Bahkali A.H."/>
            <person name="Beenen H.G."/>
            <person name="Chettri P."/>
            <person name="Cox M.P."/>
            <person name="Datema E."/>
            <person name="de Vries R.P."/>
            <person name="Dhillon B."/>
            <person name="Ganley A.R."/>
            <person name="Griffiths S.A."/>
            <person name="Guo Y."/>
            <person name="Hamelin R.C."/>
            <person name="Henrissat B."/>
            <person name="Kabir M.S."/>
            <person name="Jashni M.K."/>
            <person name="Kema G."/>
            <person name="Klaubauf S."/>
            <person name="Lapidus A."/>
            <person name="Levasseur A."/>
            <person name="Lindquist E."/>
            <person name="Mehrabi R."/>
            <person name="Ohm R.A."/>
            <person name="Owen T.J."/>
            <person name="Salamov A."/>
            <person name="Schwelm A."/>
            <person name="Schijlen E."/>
            <person name="Sun H."/>
            <person name="van den Burg H.A."/>
            <person name="van Ham R.C.H.J."/>
            <person name="Zhang S."/>
            <person name="Goodwin S.B."/>
            <person name="Grigoriev I.V."/>
            <person name="Collemare J."/>
            <person name="Bradshaw R.E."/>
        </authorList>
    </citation>
    <scope>NUCLEOTIDE SEQUENCE [LARGE SCALE GENOMIC DNA]</scope>
    <source>
        <strain evidence="2">NZE10 / CBS 128990</strain>
    </source>
</reference>
<sequence length="161" mass="17874">MSHSAGITRAAKTAAILFPASCRADHGRMLWPCPDTSNLSAGLLTLRTTPVLDSHGTMEKSSLCLCFPCILYYLDGYIYPRAEHQFYPVLLRKGFTRDEQLAIAEEWYWVAFERETAVKDYMNGYVTFTDGCTWRPPPLLQPSYASTPGASSSSSRSTTGS</sequence>
<dbReference type="AlphaFoldDB" id="N1PSM1"/>
<dbReference type="OrthoDB" id="5429740at2759"/>
<evidence type="ECO:0000313" key="1">
    <source>
        <dbReference type="EMBL" id="EME45419.1"/>
    </source>
</evidence>
<evidence type="ECO:0000313" key="2">
    <source>
        <dbReference type="Proteomes" id="UP000016933"/>
    </source>
</evidence>
<proteinExistence type="predicted"/>
<protein>
    <submittedName>
        <fullName evidence="1">Uncharacterized protein</fullName>
    </submittedName>
</protein>
<name>N1PSM1_DOTSN</name>
<gene>
    <name evidence="1" type="ORF">DOTSEDRAFT_170804</name>
</gene>
<dbReference type="eggNOG" id="ENOG502RNN9">
    <property type="taxonomic scope" value="Eukaryota"/>
</dbReference>
<organism evidence="1 2">
    <name type="scientific">Dothistroma septosporum (strain NZE10 / CBS 128990)</name>
    <name type="common">Red band needle blight fungus</name>
    <name type="synonym">Mycosphaerella pini</name>
    <dbReference type="NCBI Taxonomy" id="675120"/>
    <lineage>
        <taxon>Eukaryota</taxon>
        <taxon>Fungi</taxon>
        <taxon>Dikarya</taxon>
        <taxon>Ascomycota</taxon>
        <taxon>Pezizomycotina</taxon>
        <taxon>Dothideomycetes</taxon>
        <taxon>Dothideomycetidae</taxon>
        <taxon>Mycosphaerellales</taxon>
        <taxon>Mycosphaerellaceae</taxon>
        <taxon>Dothistroma</taxon>
    </lineage>
</organism>
<dbReference type="Proteomes" id="UP000016933">
    <property type="component" value="Unassembled WGS sequence"/>
</dbReference>
<dbReference type="HOGENOM" id="CLU_1643667_0_0_1"/>